<dbReference type="Pfam" id="PF00534">
    <property type="entry name" value="Glycos_transf_1"/>
    <property type="match status" value="1"/>
</dbReference>
<sequence>MLTWTSSTGTKTFPFTVIRQPSKTVLWQEHRRADLVYENNPALQLSWPALFFNKPHVIALRTWINRMDGRMGWQDKLKLFWLKRATAIIAVSEAVRKRCWANATVIGNPYRNQLFRKLPSAIRDKDFVFMGRLVSDKGADIAIKALHKLKTTEPNRLLTLTIVGSGPDLSKLENLVDKLGLSNQVTFTGALSGEDLVACLNRHRFLLVPSTWEEPFGNVALEGMACGCLPIVSDGGGLPDAVGKAGLVISRNNVVALAAGIQNILDHPELEQQFRQASDPHLVMHHPQNVAAQYLKVIEQASTKS</sequence>
<dbReference type="CDD" id="cd03801">
    <property type="entry name" value="GT4_PimA-like"/>
    <property type="match status" value="1"/>
</dbReference>
<dbReference type="EMBL" id="CP051682">
    <property type="protein sequence ID" value="QJD98419.1"/>
    <property type="molecule type" value="Genomic_DNA"/>
</dbReference>
<dbReference type="Proteomes" id="UP000503278">
    <property type="component" value="Chromosome"/>
</dbReference>
<dbReference type="KEGG" id="mrob:HH214_14280"/>
<dbReference type="PANTHER" id="PTHR12526">
    <property type="entry name" value="GLYCOSYLTRANSFERASE"/>
    <property type="match status" value="1"/>
</dbReference>
<proteinExistence type="predicted"/>
<name>A0A7L5E7X3_9SPHI</name>
<dbReference type="AlphaFoldDB" id="A0A7L5E7X3"/>
<accession>A0A7L5E7X3</accession>
<dbReference type="Gene3D" id="3.40.50.2000">
    <property type="entry name" value="Glycogen Phosphorylase B"/>
    <property type="match status" value="2"/>
</dbReference>
<evidence type="ECO:0000313" key="3">
    <source>
        <dbReference type="Proteomes" id="UP000503278"/>
    </source>
</evidence>
<protein>
    <submittedName>
        <fullName evidence="2">Glycosyltransferase family 4 protein</fullName>
    </submittedName>
</protein>
<feature type="domain" description="Glycosyl transferase family 1" evidence="1">
    <location>
        <begin position="113"/>
        <end position="277"/>
    </location>
</feature>
<evidence type="ECO:0000259" key="1">
    <source>
        <dbReference type="Pfam" id="PF00534"/>
    </source>
</evidence>
<organism evidence="2 3">
    <name type="scientific">Mucilaginibacter robiniae</name>
    <dbReference type="NCBI Taxonomy" id="2728022"/>
    <lineage>
        <taxon>Bacteria</taxon>
        <taxon>Pseudomonadati</taxon>
        <taxon>Bacteroidota</taxon>
        <taxon>Sphingobacteriia</taxon>
        <taxon>Sphingobacteriales</taxon>
        <taxon>Sphingobacteriaceae</taxon>
        <taxon>Mucilaginibacter</taxon>
    </lineage>
</organism>
<dbReference type="SUPFAM" id="SSF53756">
    <property type="entry name" value="UDP-Glycosyltransferase/glycogen phosphorylase"/>
    <property type="match status" value="1"/>
</dbReference>
<reference evidence="2 3" key="1">
    <citation type="submission" date="2020-04" db="EMBL/GenBank/DDBJ databases">
        <title>Genome sequencing of novel species.</title>
        <authorList>
            <person name="Heo J."/>
            <person name="Kim S.-J."/>
            <person name="Kim J.-S."/>
            <person name="Hong S.-B."/>
            <person name="Kwon S.-W."/>
        </authorList>
    </citation>
    <scope>NUCLEOTIDE SEQUENCE [LARGE SCALE GENOMIC DNA]</scope>
    <source>
        <strain evidence="2 3">F39-2</strain>
    </source>
</reference>
<dbReference type="InterPro" id="IPR001296">
    <property type="entry name" value="Glyco_trans_1"/>
</dbReference>
<evidence type="ECO:0000313" key="2">
    <source>
        <dbReference type="EMBL" id="QJD98419.1"/>
    </source>
</evidence>
<keyword evidence="3" id="KW-1185">Reference proteome</keyword>
<dbReference type="GO" id="GO:0016757">
    <property type="term" value="F:glycosyltransferase activity"/>
    <property type="evidence" value="ECO:0007669"/>
    <property type="project" value="InterPro"/>
</dbReference>
<gene>
    <name evidence="2" type="ORF">HH214_14280</name>
</gene>
<keyword evidence="2" id="KW-0808">Transferase</keyword>
<dbReference type="PANTHER" id="PTHR12526:SF584">
    <property type="entry name" value="GLYCOSYLTRANSFERASE"/>
    <property type="match status" value="1"/>
</dbReference>